<feature type="region of interest" description="Disordered" evidence="1">
    <location>
        <begin position="132"/>
        <end position="170"/>
    </location>
</feature>
<accession>A0AAN6ZKH8</accession>
<dbReference type="EMBL" id="MU853625">
    <property type="protein sequence ID" value="KAK4140706.1"/>
    <property type="molecule type" value="Genomic_DNA"/>
</dbReference>
<dbReference type="Proteomes" id="UP001302676">
    <property type="component" value="Unassembled WGS sequence"/>
</dbReference>
<feature type="compositionally biased region" description="Basic and acidic residues" evidence="1">
    <location>
        <begin position="1"/>
        <end position="16"/>
    </location>
</feature>
<keyword evidence="3" id="KW-1185">Reference proteome</keyword>
<evidence type="ECO:0000256" key="1">
    <source>
        <dbReference type="SAM" id="MobiDB-lite"/>
    </source>
</evidence>
<proteinExistence type="predicted"/>
<sequence>MYKEWQRNRATGERPGGRRTGMRNSPNVTRPAGVPGSSGNWYYVGGHGPGHGYSSGYSQGYAYPPGYVYGYANGSGYGSVYYAGFPGETCYVNISPVGDGGGQIDYQAQVSVSTRTDPDFRQSGTNPLAASFNPASSREQPGQHADTTVSNNSRAVNKTTKETTGYYTPSTARSQVSFPLDAPPALAPTHPHSSTPAVAASNLNPDAVSFAPVDPQRQTDPTIINAQGGDALGRWVPGKMVGTGEEEEEEAWEGDDGWDEEEIERWGRELRADMERWLESISE</sequence>
<feature type="compositionally biased region" description="Acidic residues" evidence="1">
    <location>
        <begin position="244"/>
        <end position="261"/>
    </location>
</feature>
<comment type="caution">
    <text evidence="2">The sequence shown here is derived from an EMBL/GenBank/DDBJ whole genome shotgun (WGS) entry which is preliminary data.</text>
</comment>
<reference evidence="2" key="2">
    <citation type="submission" date="2023-05" db="EMBL/GenBank/DDBJ databases">
        <authorList>
            <consortium name="Lawrence Berkeley National Laboratory"/>
            <person name="Steindorff A."/>
            <person name="Hensen N."/>
            <person name="Bonometti L."/>
            <person name="Westerberg I."/>
            <person name="Brannstrom I.O."/>
            <person name="Guillou S."/>
            <person name="Cros-Aarteil S."/>
            <person name="Calhoun S."/>
            <person name="Haridas S."/>
            <person name="Kuo A."/>
            <person name="Mondo S."/>
            <person name="Pangilinan J."/>
            <person name="Riley R."/>
            <person name="Labutti K."/>
            <person name="Andreopoulos B."/>
            <person name="Lipzen A."/>
            <person name="Chen C."/>
            <person name="Yanf M."/>
            <person name="Daum C."/>
            <person name="Ng V."/>
            <person name="Clum A."/>
            <person name="Ohm R."/>
            <person name="Martin F."/>
            <person name="Silar P."/>
            <person name="Natvig D."/>
            <person name="Lalanne C."/>
            <person name="Gautier V."/>
            <person name="Ament-Velasquez S.L."/>
            <person name="Kruys A."/>
            <person name="Hutchinson M.I."/>
            <person name="Powell A.J."/>
            <person name="Barry K."/>
            <person name="Miller A.N."/>
            <person name="Grigoriev I.V."/>
            <person name="Debuchy R."/>
            <person name="Gladieux P."/>
            <person name="Thoren M.H."/>
            <person name="Johannesson H."/>
        </authorList>
    </citation>
    <scope>NUCLEOTIDE SEQUENCE</scope>
    <source>
        <strain evidence="2">CBS 141.50</strain>
    </source>
</reference>
<organism evidence="2 3">
    <name type="scientific">Dichotomopilus funicola</name>
    <dbReference type="NCBI Taxonomy" id="1934379"/>
    <lineage>
        <taxon>Eukaryota</taxon>
        <taxon>Fungi</taxon>
        <taxon>Dikarya</taxon>
        <taxon>Ascomycota</taxon>
        <taxon>Pezizomycotina</taxon>
        <taxon>Sordariomycetes</taxon>
        <taxon>Sordariomycetidae</taxon>
        <taxon>Sordariales</taxon>
        <taxon>Chaetomiaceae</taxon>
        <taxon>Dichotomopilus</taxon>
    </lineage>
</organism>
<evidence type="ECO:0000313" key="2">
    <source>
        <dbReference type="EMBL" id="KAK4140706.1"/>
    </source>
</evidence>
<dbReference type="AlphaFoldDB" id="A0AAN6ZKH8"/>
<name>A0AAN6ZKH8_9PEZI</name>
<dbReference type="RefSeq" id="XP_062634077.1">
    <property type="nucleotide sequence ID" value="XM_062781881.1"/>
</dbReference>
<protein>
    <submittedName>
        <fullName evidence="2">Uncharacterized protein</fullName>
    </submittedName>
</protein>
<gene>
    <name evidence="2" type="ORF">C8A04DRAFT_31796</name>
</gene>
<feature type="region of interest" description="Disordered" evidence="1">
    <location>
        <begin position="225"/>
        <end position="261"/>
    </location>
</feature>
<reference evidence="2" key="1">
    <citation type="journal article" date="2023" name="Mol. Phylogenet. Evol.">
        <title>Genome-scale phylogeny and comparative genomics of the fungal order Sordariales.</title>
        <authorList>
            <person name="Hensen N."/>
            <person name="Bonometti L."/>
            <person name="Westerberg I."/>
            <person name="Brannstrom I.O."/>
            <person name="Guillou S."/>
            <person name="Cros-Aarteil S."/>
            <person name="Calhoun S."/>
            <person name="Haridas S."/>
            <person name="Kuo A."/>
            <person name="Mondo S."/>
            <person name="Pangilinan J."/>
            <person name="Riley R."/>
            <person name="LaButti K."/>
            <person name="Andreopoulos B."/>
            <person name="Lipzen A."/>
            <person name="Chen C."/>
            <person name="Yan M."/>
            <person name="Daum C."/>
            <person name="Ng V."/>
            <person name="Clum A."/>
            <person name="Steindorff A."/>
            <person name="Ohm R.A."/>
            <person name="Martin F."/>
            <person name="Silar P."/>
            <person name="Natvig D.O."/>
            <person name="Lalanne C."/>
            <person name="Gautier V."/>
            <person name="Ament-Velasquez S.L."/>
            <person name="Kruys A."/>
            <person name="Hutchinson M.I."/>
            <person name="Powell A.J."/>
            <person name="Barry K."/>
            <person name="Miller A.N."/>
            <person name="Grigoriev I.V."/>
            <person name="Debuchy R."/>
            <person name="Gladieux P."/>
            <person name="Hiltunen Thoren M."/>
            <person name="Johannesson H."/>
        </authorList>
    </citation>
    <scope>NUCLEOTIDE SEQUENCE</scope>
    <source>
        <strain evidence="2">CBS 141.50</strain>
    </source>
</reference>
<dbReference type="GeneID" id="87818494"/>
<evidence type="ECO:0000313" key="3">
    <source>
        <dbReference type="Proteomes" id="UP001302676"/>
    </source>
</evidence>
<feature type="region of interest" description="Disordered" evidence="1">
    <location>
        <begin position="1"/>
        <end position="33"/>
    </location>
</feature>